<dbReference type="AlphaFoldDB" id="W8F601"/>
<evidence type="ECO:0000256" key="1">
    <source>
        <dbReference type="SAM" id="Phobius"/>
    </source>
</evidence>
<dbReference type="KEGG" id="hsw:Hsw_3827"/>
<reference evidence="2 3" key="1">
    <citation type="submission" date="2014-01" db="EMBL/GenBank/DDBJ databases">
        <title>Complete genome sequence of ionizing-radiation resistance bacterium Hymenobacter swuensis DY53.</title>
        <authorList>
            <person name="Jung J.-H."/>
            <person name="Jeong S.-W."/>
            <person name="Joe M.-H."/>
            <person name="Cho y.-j."/>
            <person name="Kim M.-K."/>
            <person name="Lim S.-Y."/>
        </authorList>
    </citation>
    <scope>NUCLEOTIDE SEQUENCE [LARGE SCALE GENOMIC DNA]</scope>
    <source>
        <strain evidence="2 3">DY53</strain>
    </source>
</reference>
<keyword evidence="1" id="KW-0812">Transmembrane</keyword>
<dbReference type="EMBL" id="CP007145">
    <property type="protein sequence ID" value="AHJ99422.1"/>
    <property type="molecule type" value="Genomic_DNA"/>
</dbReference>
<keyword evidence="1" id="KW-0472">Membrane</keyword>
<organism evidence="2 3">
    <name type="scientific">Hymenobacter swuensis DY53</name>
    <dbReference type="NCBI Taxonomy" id="1227739"/>
    <lineage>
        <taxon>Bacteria</taxon>
        <taxon>Pseudomonadati</taxon>
        <taxon>Bacteroidota</taxon>
        <taxon>Cytophagia</taxon>
        <taxon>Cytophagales</taxon>
        <taxon>Hymenobacteraceae</taxon>
        <taxon>Hymenobacter</taxon>
    </lineage>
</organism>
<dbReference type="STRING" id="1227739.Hsw_3827"/>
<gene>
    <name evidence="2" type="ORF">Hsw_3827</name>
</gene>
<proteinExistence type="predicted"/>
<accession>W8F601</accession>
<evidence type="ECO:0000313" key="2">
    <source>
        <dbReference type="EMBL" id="AHJ99422.1"/>
    </source>
</evidence>
<keyword evidence="3" id="KW-1185">Reference proteome</keyword>
<name>W8F601_9BACT</name>
<evidence type="ECO:0000313" key="3">
    <source>
        <dbReference type="Proteomes" id="UP000019423"/>
    </source>
</evidence>
<feature type="transmembrane region" description="Helical" evidence="1">
    <location>
        <begin position="12"/>
        <end position="33"/>
    </location>
</feature>
<sequence length="38" mass="4073">MILLSAGLIFPFADINASLIFIFLLLSLIAVALPDKTP</sequence>
<dbReference type="HOGENOM" id="CLU_3328799_0_0_10"/>
<dbReference type="Proteomes" id="UP000019423">
    <property type="component" value="Chromosome"/>
</dbReference>
<keyword evidence="1" id="KW-1133">Transmembrane helix</keyword>
<protein>
    <submittedName>
        <fullName evidence="2">Uncharacterized protein</fullName>
    </submittedName>
</protein>